<feature type="region of interest" description="Disordered" evidence="1">
    <location>
        <begin position="361"/>
        <end position="381"/>
    </location>
</feature>
<evidence type="ECO:0000256" key="1">
    <source>
        <dbReference type="SAM" id="MobiDB-lite"/>
    </source>
</evidence>
<dbReference type="EMBL" id="LQBL01000022">
    <property type="protein sequence ID" value="KUG55848.1"/>
    <property type="molecule type" value="Genomic_DNA"/>
</dbReference>
<dbReference type="OrthoDB" id="9773856at2"/>
<sequence length="400" mass="43412">MRLLHTADWQIGMTRRFLEPEAQARFGAARVEAIRALGRLAQEQGCALVVVSGDVFESNHLTGQTVRRALEALRAVPVPVYLLPGNHDPLDAASVYRSDVFVRECPPHVHVLDTAGAREVAPGLELVAAPWESKHPGRDLVGEAVDLLPEGPAPDGVVRVVVGHGGVDDVDPRWRDAATIRTSSLAAALDEGRVHYVALGDRHSRTAVAGRQDIHYPGAPEPTRETEVDPGQVLVVDVDPGRAAGERVQVTPHAVATWRFLVLEREVDTDADLDALDAELGGLVDKDRTVLFLTLRGTVTVAQHARLEDLRERHRDHLGALVEREQHQQVVVVSDDDVWRELGLGGYLAAAVDEMQAQAQAQTPARAQASGEGLVVGRADDDESARDALSLLYRLSRSRS</sequence>
<dbReference type="Gene3D" id="3.60.21.10">
    <property type="match status" value="1"/>
</dbReference>
<protein>
    <recommendedName>
        <fullName evidence="2">Calcineurin-like phosphoesterase domain-containing protein</fullName>
    </recommendedName>
</protein>
<dbReference type="PIRSF" id="PIRSF033093">
    <property type="entry name" value="UCP_ML1119"/>
    <property type="match status" value="1"/>
</dbReference>
<dbReference type="InterPro" id="IPR004843">
    <property type="entry name" value="Calcineurin-like_PHP"/>
</dbReference>
<evidence type="ECO:0000313" key="4">
    <source>
        <dbReference type="Proteomes" id="UP000054837"/>
    </source>
</evidence>
<dbReference type="InterPro" id="IPR029052">
    <property type="entry name" value="Metallo-depent_PP-like"/>
</dbReference>
<dbReference type="STRING" id="767452.AVL62_05870"/>
<dbReference type="AlphaFoldDB" id="A0A0W8I8X9"/>
<accession>A0A0W8I8X9</accession>
<organism evidence="3 4">
    <name type="scientific">Serinicoccus chungangensis</name>
    <dbReference type="NCBI Taxonomy" id="767452"/>
    <lineage>
        <taxon>Bacteria</taxon>
        <taxon>Bacillati</taxon>
        <taxon>Actinomycetota</taxon>
        <taxon>Actinomycetes</taxon>
        <taxon>Micrococcales</taxon>
        <taxon>Ornithinimicrobiaceae</taxon>
        <taxon>Serinicoccus</taxon>
    </lineage>
</organism>
<dbReference type="PANTHER" id="PTHR30337:SF0">
    <property type="entry name" value="NUCLEASE SBCCD SUBUNIT D"/>
    <property type="match status" value="1"/>
</dbReference>
<dbReference type="InterPro" id="IPR050535">
    <property type="entry name" value="DNA_Repair-Maintenance_Comp"/>
</dbReference>
<dbReference type="PANTHER" id="PTHR30337">
    <property type="entry name" value="COMPONENT OF ATP-DEPENDENT DSDNA EXONUCLEASE"/>
    <property type="match status" value="1"/>
</dbReference>
<comment type="caution">
    <text evidence="3">The sequence shown here is derived from an EMBL/GenBank/DDBJ whole genome shotgun (WGS) entry which is preliminary data.</text>
</comment>
<name>A0A0W8I8X9_9MICO</name>
<dbReference type="SUPFAM" id="SSF56300">
    <property type="entry name" value="Metallo-dependent phosphatases"/>
    <property type="match status" value="1"/>
</dbReference>
<evidence type="ECO:0000259" key="2">
    <source>
        <dbReference type="Pfam" id="PF00149"/>
    </source>
</evidence>
<dbReference type="Pfam" id="PF00149">
    <property type="entry name" value="Metallophos"/>
    <property type="match status" value="1"/>
</dbReference>
<dbReference type="InterPro" id="IPR014577">
    <property type="entry name" value="UCP033093_metalloPase"/>
</dbReference>
<keyword evidence="4" id="KW-1185">Reference proteome</keyword>
<dbReference type="Proteomes" id="UP000054837">
    <property type="component" value="Unassembled WGS sequence"/>
</dbReference>
<gene>
    <name evidence="3" type="ORF">AVL62_05870</name>
</gene>
<evidence type="ECO:0000313" key="3">
    <source>
        <dbReference type="EMBL" id="KUG55848.1"/>
    </source>
</evidence>
<feature type="domain" description="Calcineurin-like phosphoesterase" evidence="2">
    <location>
        <begin position="1"/>
        <end position="203"/>
    </location>
</feature>
<dbReference type="GO" id="GO:0016787">
    <property type="term" value="F:hydrolase activity"/>
    <property type="evidence" value="ECO:0007669"/>
    <property type="project" value="InterPro"/>
</dbReference>
<reference evidence="3 4" key="1">
    <citation type="submission" date="2015-12" db="EMBL/GenBank/DDBJ databases">
        <title>Serinicoccus chungangenesis strain CD08_5 genome sequencing and assembly.</title>
        <authorList>
            <person name="Chander A.M."/>
            <person name="Kaur G."/>
            <person name="Nair G.R."/>
            <person name="Dhawan D.K."/>
            <person name="Kochhar R.K."/>
            <person name="Mayilraj S."/>
            <person name="Bhadada S.K."/>
        </authorList>
    </citation>
    <scope>NUCLEOTIDE SEQUENCE [LARGE SCALE GENOMIC DNA]</scope>
    <source>
        <strain evidence="3 4">CD08_5</strain>
    </source>
</reference>
<proteinExistence type="predicted"/>